<dbReference type="InterPro" id="IPR000748">
    <property type="entry name" value="PsdUridine_synth_RsuA/RluB/E/F"/>
</dbReference>
<evidence type="ECO:0000256" key="1">
    <source>
        <dbReference type="ARBA" id="ARBA00008348"/>
    </source>
</evidence>
<dbReference type="SUPFAM" id="SSF55120">
    <property type="entry name" value="Pseudouridine synthase"/>
    <property type="match status" value="1"/>
</dbReference>
<dbReference type="FunFam" id="3.30.70.1560:FF:000001">
    <property type="entry name" value="Pseudouridine synthase"/>
    <property type="match status" value="1"/>
</dbReference>
<evidence type="ECO:0000256" key="5">
    <source>
        <dbReference type="RuleBase" id="RU003887"/>
    </source>
</evidence>
<dbReference type="OrthoDB" id="9807213at2"/>
<dbReference type="Gene3D" id="3.30.70.1560">
    <property type="entry name" value="Alpha-L RNA-binding motif"/>
    <property type="match status" value="1"/>
</dbReference>
<evidence type="ECO:0000256" key="3">
    <source>
        <dbReference type="ARBA" id="ARBA00023235"/>
    </source>
</evidence>
<dbReference type="InterPro" id="IPR018496">
    <property type="entry name" value="PsdUridine_synth_RsuA/RluB_CS"/>
</dbReference>
<dbReference type="SMART" id="SM00363">
    <property type="entry name" value="S4"/>
    <property type="match status" value="1"/>
</dbReference>
<dbReference type="STRING" id="679192.HMPREF9013_0272"/>
<reference evidence="8" key="1">
    <citation type="submission" date="2009-12" db="EMBL/GenBank/DDBJ databases">
        <title>Sequence of Clostridiales genomosp. BVAB3 str. UPII9-5.</title>
        <authorList>
            <person name="Madupu R."/>
            <person name="Durkin A.S."/>
            <person name="Torralba M."/>
            <person name="Methe B."/>
            <person name="Sutton G.G."/>
            <person name="Strausberg R.L."/>
            <person name="Nelson K.E."/>
        </authorList>
    </citation>
    <scope>NUCLEOTIDE SEQUENCE [LARGE SCALE GENOMIC DNA]</scope>
    <source>
        <strain evidence="8">W1219</strain>
    </source>
</reference>
<evidence type="ECO:0000256" key="4">
    <source>
        <dbReference type="PROSITE-ProRule" id="PRU00182"/>
    </source>
</evidence>
<dbReference type="RefSeq" id="WP_006627167.1">
    <property type="nucleotide sequence ID" value="NZ_ADFR01000008.1"/>
</dbReference>
<dbReference type="EMBL" id="ADFR01000008">
    <property type="protein sequence ID" value="EFC05666.1"/>
    <property type="molecule type" value="Genomic_DNA"/>
</dbReference>
<organism evidence="7 8">
    <name type="scientific">Bulleidia extructa W1219</name>
    <dbReference type="NCBI Taxonomy" id="679192"/>
    <lineage>
        <taxon>Bacteria</taxon>
        <taxon>Bacillati</taxon>
        <taxon>Bacillota</taxon>
        <taxon>Erysipelotrichia</taxon>
        <taxon>Erysipelotrichales</taxon>
        <taxon>Erysipelotrichaceae</taxon>
        <taxon>Bulleidia</taxon>
    </lineage>
</organism>
<comment type="similarity">
    <text evidence="1 5">Belongs to the pseudouridine synthase RsuA family.</text>
</comment>
<dbReference type="InterPro" id="IPR042092">
    <property type="entry name" value="PsdUridine_s_RsuA/RluB/E/F_cat"/>
</dbReference>
<dbReference type="CDD" id="cd02870">
    <property type="entry name" value="PseudoU_synth_RsuA_like"/>
    <property type="match status" value="1"/>
</dbReference>
<proteinExistence type="inferred from homology"/>
<accession>D2MP46</accession>
<dbReference type="NCBIfam" id="TIGR00093">
    <property type="entry name" value="pseudouridine synthase"/>
    <property type="match status" value="1"/>
</dbReference>
<dbReference type="SUPFAM" id="SSF55174">
    <property type="entry name" value="Alpha-L RNA-binding motif"/>
    <property type="match status" value="1"/>
</dbReference>
<dbReference type="EC" id="5.4.99.-" evidence="5"/>
<evidence type="ECO:0000313" key="7">
    <source>
        <dbReference type="EMBL" id="EFC05666.1"/>
    </source>
</evidence>
<comment type="caution">
    <text evidence="7">The sequence shown here is derived from an EMBL/GenBank/DDBJ whole genome shotgun (WGS) entry which is preliminary data.</text>
</comment>
<dbReference type="InterPro" id="IPR036986">
    <property type="entry name" value="S4_RNA-bd_sf"/>
</dbReference>
<evidence type="ECO:0000259" key="6">
    <source>
        <dbReference type="SMART" id="SM00363"/>
    </source>
</evidence>
<dbReference type="GO" id="GO:0000455">
    <property type="term" value="P:enzyme-directed rRNA pseudouridine synthesis"/>
    <property type="evidence" value="ECO:0007669"/>
    <property type="project" value="UniProtKB-ARBA"/>
</dbReference>
<dbReference type="Proteomes" id="UP000005017">
    <property type="component" value="Unassembled WGS sequence"/>
</dbReference>
<dbReference type="Pfam" id="PF00849">
    <property type="entry name" value="PseudoU_synth_2"/>
    <property type="match status" value="1"/>
</dbReference>
<dbReference type="InterPro" id="IPR002942">
    <property type="entry name" value="S4_RNA-bd"/>
</dbReference>
<dbReference type="InterPro" id="IPR020094">
    <property type="entry name" value="TruA/RsuA/RluB/E/F_N"/>
</dbReference>
<dbReference type="Pfam" id="PF01479">
    <property type="entry name" value="S4"/>
    <property type="match status" value="1"/>
</dbReference>
<sequence length="242" mass="27920">MQRLQKVIAQAGIASRRKAEELIAQGKVKVNGKVVKEMGVQVSFDDEIMVNGQSIQKEEKVYFLLNKPKKMISTVHDDLKRATIMDCFRDVKQRIFPVGRLDYETTGLLLVTNDGEFANAMMHPSHHMDKIYEVYVNGYLEDHMLTKLKKGIPLEDGMTLPASVEVLERSRKTNKTRIRLTIQEGKNREVRRMMAYFGFEVHTLQRIGYSFLNLGNLRQGEYRRLKKFEVKKLLTIAAAGKR</sequence>
<feature type="domain" description="RNA-binding S4" evidence="6">
    <location>
        <begin position="2"/>
        <end position="69"/>
    </location>
</feature>
<evidence type="ECO:0000256" key="2">
    <source>
        <dbReference type="ARBA" id="ARBA00022884"/>
    </source>
</evidence>
<dbReference type="Gene3D" id="3.10.290.10">
    <property type="entry name" value="RNA-binding S4 domain"/>
    <property type="match status" value="1"/>
</dbReference>
<protein>
    <recommendedName>
        <fullName evidence="5">Pseudouridine synthase</fullName>
        <ecNumber evidence="5">5.4.99.-</ecNumber>
    </recommendedName>
</protein>
<dbReference type="InterPro" id="IPR006145">
    <property type="entry name" value="PsdUridine_synth_RsuA/RluA"/>
</dbReference>
<keyword evidence="8" id="KW-1185">Reference proteome</keyword>
<keyword evidence="2 4" id="KW-0694">RNA-binding</keyword>
<dbReference type="GO" id="GO:0003723">
    <property type="term" value="F:RNA binding"/>
    <property type="evidence" value="ECO:0007669"/>
    <property type="project" value="UniProtKB-KW"/>
</dbReference>
<dbReference type="PROSITE" id="PS50889">
    <property type="entry name" value="S4"/>
    <property type="match status" value="1"/>
</dbReference>
<evidence type="ECO:0000313" key="8">
    <source>
        <dbReference type="Proteomes" id="UP000005017"/>
    </source>
</evidence>
<dbReference type="AlphaFoldDB" id="D2MP46"/>
<dbReference type="PROSITE" id="PS01149">
    <property type="entry name" value="PSI_RSU"/>
    <property type="match status" value="1"/>
</dbReference>
<name>D2MP46_9FIRM</name>
<keyword evidence="3 5" id="KW-0413">Isomerase</keyword>
<dbReference type="FunFam" id="3.10.290.10:FF:000003">
    <property type="entry name" value="Pseudouridine synthase"/>
    <property type="match status" value="1"/>
</dbReference>
<dbReference type="InterPro" id="IPR020103">
    <property type="entry name" value="PsdUridine_synth_cat_dom_sf"/>
</dbReference>
<dbReference type="GO" id="GO:0120159">
    <property type="term" value="F:rRNA pseudouridine synthase activity"/>
    <property type="evidence" value="ECO:0007669"/>
    <property type="project" value="UniProtKB-ARBA"/>
</dbReference>
<dbReference type="Gene3D" id="3.30.70.580">
    <property type="entry name" value="Pseudouridine synthase I, catalytic domain, N-terminal subdomain"/>
    <property type="match status" value="1"/>
</dbReference>
<dbReference type="PANTHER" id="PTHR47683">
    <property type="entry name" value="PSEUDOURIDINE SYNTHASE FAMILY PROTEIN-RELATED"/>
    <property type="match status" value="1"/>
</dbReference>
<dbReference type="PANTHER" id="PTHR47683:SF2">
    <property type="entry name" value="RNA-BINDING S4 DOMAIN-CONTAINING PROTEIN"/>
    <property type="match status" value="1"/>
</dbReference>
<dbReference type="InterPro" id="IPR050343">
    <property type="entry name" value="RsuA_PseudoU_synthase"/>
</dbReference>
<dbReference type="eggNOG" id="COG1187">
    <property type="taxonomic scope" value="Bacteria"/>
</dbReference>
<dbReference type="GO" id="GO:0005829">
    <property type="term" value="C:cytosol"/>
    <property type="evidence" value="ECO:0007669"/>
    <property type="project" value="UniProtKB-ARBA"/>
</dbReference>
<gene>
    <name evidence="7" type="primary">rluB</name>
    <name evidence="7" type="ORF">HMPREF9013_0272</name>
</gene>